<organism evidence="3">
    <name type="scientific">Phytophthora nicotianae</name>
    <name type="common">Potato buckeye rot agent</name>
    <name type="synonym">Phytophthora parasitica</name>
    <dbReference type="NCBI Taxonomy" id="4792"/>
    <lineage>
        <taxon>Eukaryota</taxon>
        <taxon>Sar</taxon>
        <taxon>Stramenopiles</taxon>
        <taxon>Oomycota</taxon>
        <taxon>Peronosporomycetes</taxon>
        <taxon>Peronosporales</taxon>
        <taxon>Peronosporaceae</taxon>
        <taxon>Phytophthora</taxon>
    </lineage>
</organism>
<dbReference type="Gene3D" id="3.30.1520.10">
    <property type="entry name" value="Phox-like domain"/>
    <property type="match status" value="1"/>
</dbReference>
<proteinExistence type="predicted"/>
<dbReference type="GO" id="GO:0090730">
    <property type="term" value="C:Las1 complex"/>
    <property type="evidence" value="ECO:0007669"/>
    <property type="project" value="InterPro"/>
</dbReference>
<sequence>MIDEDSISVVITASKEVEGGDTLDNGEGNIKLHSKRNKYTIYTVFVRNVTTGGKCVVRRRYSDFFKLRKELMELVSWGHCGFCEQYVQQIAGYPFPRRRLLRSSRAAVVKERMDSLGLFLRHMLLCIMARSFENCSQACENIENCILKSFLQMDQTETLFPTMASKQRPIDILQAMEEKRQQQIKAAGLRTKSLAYTTLSDQSDQSRLSRNQRQVGTDTCHLCLQKWTHCYCNSDQDSIYPVNVARVSNGYESPVHERPSVSMVESDTSRCSRCENDWNHCYCCQQVSPTASSEVHVGLFSSDPFAQQRVVSRVASWRSRVQLPVAINATAQLVELQLHESMAQHHHHAVGVSSRSHMELSLLYASVIVRCVNGLVDGSQKGAYATAVSTLAQRIGIPLWIVDLRHESSHNQLPSLPVLRFAAQHLLAWLRSNYWGAQEDLIRGQVHHVVHWLFEQLPHLNKQSSDEEMQVDATQDVPKPVLDADNLRNIVIPLLVVGEQYSECLAPTGLLFLEATPPEDQDAAEIFQKETFITLLLQLQPLWRGFSASLLAKLCQKVFDTICPPKSRRQSEEEGEETTQDGQSMNALQQNEVDMTLHWIKFMVSSEYRARIKLQIGPIEDLCQCGAEMLALAENLKANEAAEDQTDLLERLLTTLRSSKGIRNHSTLATEAAIATSLTTESDAGWTQLPAWVESPLGLRCCYTSHRSSNQRQVCEFSHDDDMLTPDSTAFVAPDEDEEDNTKVDPEDAEKAIDALMEDLDAAYDTALQHNLELRTTIARDGLRQGSSTTVLHKQELQRIQEEIEIW</sequence>
<dbReference type="VEuPathDB" id="FungiDB:PPTG_05009"/>
<feature type="domain" description="PX" evidence="2">
    <location>
        <begin position="20"/>
        <end position="158"/>
    </location>
</feature>
<gene>
    <name evidence="3" type="ORF">L917_18043</name>
</gene>
<evidence type="ECO:0000313" key="3">
    <source>
        <dbReference type="EMBL" id="ETL81693.1"/>
    </source>
</evidence>
<dbReference type="GO" id="GO:0035091">
    <property type="term" value="F:phosphatidylinositol binding"/>
    <property type="evidence" value="ECO:0007669"/>
    <property type="project" value="InterPro"/>
</dbReference>
<dbReference type="AlphaFoldDB" id="W2K970"/>
<dbReference type="EMBL" id="KI682475">
    <property type="protein sequence ID" value="ETL81693.1"/>
    <property type="molecule type" value="Genomic_DNA"/>
</dbReference>
<dbReference type="PROSITE" id="PS50195">
    <property type="entry name" value="PX"/>
    <property type="match status" value="1"/>
</dbReference>
<dbReference type="CDD" id="cd06093">
    <property type="entry name" value="PX_domain"/>
    <property type="match status" value="1"/>
</dbReference>
<dbReference type="OrthoDB" id="10263222at2759"/>
<dbReference type="GO" id="GO:0004519">
    <property type="term" value="F:endonuclease activity"/>
    <property type="evidence" value="ECO:0007669"/>
    <property type="project" value="InterPro"/>
</dbReference>
<evidence type="ECO:0000256" key="1">
    <source>
        <dbReference type="SAM" id="MobiDB-lite"/>
    </source>
</evidence>
<protein>
    <recommendedName>
        <fullName evidence="2">PX domain-containing protein</fullName>
    </recommendedName>
</protein>
<dbReference type="SUPFAM" id="SSF64268">
    <property type="entry name" value="PX domain"/>
    <property type="match status" value="1"/>
</dbReference>
<dbReference type="InterPro" id="IPR001683">
    <property type="entry name" value="PX_dom"/>
</dbReference>
<reference evidence="3" key="1">
    <citation type="submission" date="2013-11" db="EMBL/GenBank/DDBJ databases">
        <title>The Genome Sequence of Phytophthora parasitica CHvinca01.</title>
        <authorList>
            <consortium name="The Broad Institute Genomics Platform"/>
            <person name="Russ C."/>
            <person name="Tyler B."/>
            <person name="Panabieres F."/>
            <person name="Shan W."/>
            <person name="Tripathy S."/>
            <person name="Grunwald N."/>
            <person name="Machado M."/>
            <person name="Johnson C.S."/>
            <person name="Arredondo F."/>
            <person name="Hong C."/>
            <person name="Coffey M."/>
            <person name="Young S.K."/>
            <person name="Zeng Q."/>
            <person name="Gargeya S."/>
            <person name="Fitzgerald M."/>
            <person name="Abouelleil A."/>
            <person name="Alvarado L."/>
            <person name="Chapman S.B."/>
            <person name="Gainer-Dewar J."/>
            <person name="Goldberg J."/>
            <person name="Griggs A."/>
            <person name="Gujja S."/>
            <person name="Hansen M."/>
            <person name="Howarth C."/>
            <person name="Imamovic A."/>
            <person name="Ireland A."/>
            <person name="Larimer J."/>
            <person name="McCowan C."/>
            <person name="Murphy C."/>
            <person name="Pearson M."/>
            <person name="Poon T.W."/>
            <person name="Priest M."/>
            <person name="Roberts A."/>
            <person name="Saif S."/>
            <person name="Shea T."/>
            <person name="Sykes S."/>
            <person name="Wortman J."/>
            <person name="Nusbaum C."/>
            <person name="Birren B."/>
        </authorList>
    </citation>
    <scope>NUCLEOTIDE SEQUENCE [LARGE SCALE GENOMIC DNA]</scope>
    <source>
        <strain evidence="3">CHvinca01</strain>
    </source>
</reference>
<dbReference type="PANTHER" id="PTHR15002:SF0">
    <property type="entry name" value="RIBOSOMAL BIOGENESIS PROTEIN LAS1L"/>
    <property type="match status" value="1"/>
</dbReference>
<dbReference type="Proteomes" id="UP000054423">
    <property type="component" value="Unassembled WGS sequence"/>
</dbReference>
<dbReference type="VEuPathDB" id="FungiDB:PPTG_05010"/>
<dbReference type="PANTHER" id="PTHR15002">
    <property type="entry name" value="RIBOSOMAL BIOGENESIS PROTEIN LAS1L"/>
    <property type="match status" value="1"/>
</dbReference>
<accession>W2K970</accession>
<evidence type="ECO:0000259" key="2">
    <source>
        <dbReference type="PROSITE" id="PS50195"/>
    </source>
</evidence>
<dbReference type="GO" id="GO:0000470">
    <property type="term" value="P:maturation of LSU-rRNA"/>
    <property type="evidence" value="ECO:0007669"/>
    <property type="project" value="TreeGrafter"/>
</dbReference>
<dbReference type="GO" id="GO:0030687">
    <property type="term" value="C:preribosome, large subunit precursor"/>
    <property type="evidence" value="ECO:0007669"/>
    <property type="project" value="TreeGrafter"/>
</dbReference>
<dbReference type="Pfam" id="PF00787">
    <property type="entry name" value="PX"/>
    <property type="match status" value="1"/>
</dbReference>
<dbReference type="Pfam" id="PF04031">
    <property type="entry name" value="Las1"/>
    <property type="match status" value="1"/>
</dbReference>
<feature type="region of interest" description="Disordered" evidence="1">
    <location>
        <begin position="566"/>
        <end position="586"/>
    </location>
</feature>
<dbReference type="InterPro" id="IPR007174">
    <property type="entry name" value="Las1"/>
</dbReference>
<name>W2K970_PHYNI</name>
<dbReference type="GO" id="GO:0000460">
    <property type="term" value="P:maturation of 5.8S rRNA"/>
    <property type="evidence" value="ECO:0007669"/>
    <property type="project" value="TreeGrafter"/>
</dbReference>
<dbReference type="InterPro" id="IPR036871">
    <property type="entry name" value="PX_dom_sf"/>
</dbReference>